<feature type="transmembrane region" description="Helical" evidence="5">
    <location>
        <begin position="258"/>
        <end position="277"/>
    </location>
</feature>
<name>A0A235B729_9BACL</name>
<feature type="transmembrane region" description="Helical" evidence="5">
    <location>
        <begin position="432"/>
        <end position="452"/>
    </location>
</feature>
<dbReference type="GO" id="GO:0016020">
    <property type="term" value="C:membrane"/>
    <property type="evidence" value="ECO:0007669"/>
    <property type="project" value="UniProtKB-SubCell"/>
</dbReference>
<accession>A0A235B729</accession>
<feature type="transmembrane region" description="Helical" evidence="5">
    <location>
        <begin position="366"/>
        <end position="388"/>
    </location>
</feature>
<keyword evidence="2 5" id="KW-0812">Transmembrane</keyword>
<evidence type="ECO:0000313" key="8">
    <source>
        <dbReference type="Proteomes" id="UP000215459"/>
    </source>
</evidence>
<evidence type="ECO:0000256" key="4">
    <source>
        <dbReference type="ARBA" id="ARBA00023136"/>
    </source>
</evidence>
<comment type="subcellular location">
    <subcellularLocation>
        <location evidence="1">Membrane</location>
        <topology evidence="1">Multi-pass membrane protein</topology>
    </subcellularLocation>
</comment>
<keyword evidence="8" id="KW-1185">Reference proteome</keyword>
<dbReference type="RefSeq" id="WP_094264076.1">
    <property type="nucleotide sequence ID" value="NZ_NOWF01000004.1"/>
</dbReference>
<feature type="transmembrane region" description="Helical" evidence="5">
    <location>
        <begin position="204"/>
        <end position="222"/>
    </location>
</feature>
<reference evidence="7 8" key="1">
    <citation type="submission" date="2017-07" db="EMBL/GenBank/DDBJ databases">
        <title>The genome sequence of Paludifilum halophilum highlights mechanisms for microbial adaptation to high salt environemnts.</title>
        <authorList>
            <person name="Belbahri L."/>
        </authorList>
    </citation>
    <scope>NUCLEOTIDE SEQUENCE [LARGE SCALE GENOMIC DNA]</scope>
    <source>
        <strain evidence="7 8">DSM 102817</strain>
    </source>
</reference>
<dbReference type="AlphaFoldDB" id="A0A235B729"/>
<feature type="transmembrane region" description="Helical" evidence="5">
    <location>
        <begin position="408"/>
        <end position="426"/>
    </location>
</feature>
<evidence type="ECO:0000259" key="6">
    <source>
        <dbReference type="Pfam" id="PF04932"/>
    </source>
</evidence>
<dbReference type="EMBL" id="NOWF01000004">
    <property type="protein sequence ID" value="OYD08041.1"/>
    <property type="molecule type" value="Genomic_DNA"/>
</dbReference>
<dbReference type="InterPro" id="IPR007016">
    <property type="entry name" value="O-antigen_ligase-rel_domated"/>
</dbReference>
<evidence type="ECO:0000313" key="7">
    <source>
        <dbReference type="EMBL" id="OYD08041.1"/>
    </source>
</evidence>
<feature type="transmembrane region" description="Helical" evidence="5">
    <location>
        <begin position="72"/>
        <end position="93"/>
    </location>
</feature>
<organism evidence="7 8">
    <name type="scientific">Paludifilum halophilum</name>
    <dbReference type="NCBI Taxonomy" id="1642702"/>
    <lineage>
        <taxon>Bacteria</taxon>
        <taxon>Bacillati</taxon>
        <taxon>Bacillota</taxon>
        <taxon>Bacilli</taxon>
        <taxon>Bacillales</taxon>
        <taxon>Thermoactinomycetaceae</taxon>
        <taxon>Paludifilum</taxon>
    </lineage>
</organism>
<dbReference type="Proteomes" id="UP000215459">
    <property type="component" value="Unassembled WGS sequence"/>
</dbReference>
<dbReference type="Pfam" id="PF04932">
    <property type="entry name" value="Wzy_C"/>
    <property type="match status" value="1"/>
</dbReference>
<sequence>MSSLLLPGQRQLNRLFHWMVVFAVLGPTLGFPLPGSEYKMTLFRIAFILLAAGLTVRWVRENSLPSSHMYPVRWYPAFFAFWLIYAAVSLTWVGHMGYGLRYVIFLGMMLLLCLSFPYFLKTIQYMQKMAKVLFGVFATIVVYGLIEAVTYWHLPASRYEFGEVSPNPTSFFTNQNDFATAITLGLPFLVTGMYMIPIHRKTKGWIYATGIIALCCLFLTGSRSNSGFALPLAAVAWAALVPVSVERKKLSTRNVLRGLTLLSLAAVIVSALLSSVLSQQTRDKLESTRGIFQDIQGSWELPETGEKPGFEEPASEDKSISIRVFLIRNGLQFLQNSHFLGVGAGNVEYYMKGAPGVEDKKNMHNWWMEILVNFGILIFVLYMAFYLWMLWRLFRLSRVKVYPELSPFVRWGAVSSLVALVGYVFGGMSPSTAIHFTPMWIVYGFALTVIAVGERQKEKRGWNAPA</sequence>
<keyword evidence="3 5" id="KW-1133">Transmembrane helix</keyword>
<protein>
    <recommendedName>
        <fullName evidence="6">O-antigen ligase-related domain-containing protein</fullName>
    </recommendedName>
</protein>
<keyword evidence="4 5" id="KW-0472">Membrane</keyword>
<gene>
    <name evidence="7" type="ORF">CHM34_07970</name>
</gene>
<proteinExistence type="predicted"/>
<evidence type="ECO:0000256" key="2">
    <source>
        <dbReference type="ARBA" id="ARBA00022692"/>
    </source>
</evidence>
<evidence type="ECO:0000256" key="5">
    <source>
        <dbReference type="SAM" id="Phobius"/>
    </source>
</evidence>
<feature type="transmembrane region" description="Helical" evidence="5">
    <location>
        <begin position="42"/>
        <end position="60"/>
    </location>
</feature>
<evidence type="ECO:0000256" key="3">
    <source>
        <dbReference type="ARBA" id="ARBA00022989"/>
    </source>
</evidence>
<feature type="transmembrane region" description="Helical" evidence="5">
    <location>
        <begin position="99"/>
        <end position="120"/>
    </location>
</feature>
<dbReference type="InterPro" id="IPR051533">
    <property type="entry name" value="WaaL-like"/>
</dbReference>
<feature type="domain" description="O-antigen ligase-related" evidence="6">
    <location>
        <begin position="210"/>
        <end position="383"/>
    </location>
</feature>
<dbReference type="PANTHER" id="PTHR37422">
    <property type="entry name" value="TEICHURONIC ACID BIOSYNTHESIS PROTEIN TUAE"/>
    <property type="match status" value="1"/>
</dbReference>
<dbReference type="OrthoDB" id="9255580at2"/>
<feature type="transmembrane region" description="Helical" evidence="5">
    <location>
        <begin position="178"/>
        <end position="197"/>
    </location>
</feature>
<feature type="transmembrane region" description="Helical" evidence="5">
    <location>
        <begin position="12"/>
        <end position="30"/>
    </location>
</feature>
<evidence type="ECO:0000256" key="1">
    <source>
        <dbReference type="ARBA" id="ARBA00004141"/>
    </source>
</evidence>
<feature type="transmembrane region" description="Helical" evidence="5">
    <location>
        <begin position="132"/>
        <end position="154"/>
    </location>
</feature>
<comment type="caution">
    <text evidence="7">The sequence shown here is derived from an EMBL/GenBank/DDBJ whole genome shotgun (WGS) entry which is preliminary data.</text>
</comment>
<feature type="transmembrane region" description="Helical" evidence="5">
    <location>
        <begin position="228"/>
        <end position="246"/>
    </location>
</feature>
<dbReference type="PANTHER" id="PTHR37422:SF23">
    <property type="entry name" value="TEICHURONIC ACID BIOSYNTHESIS PROTEIN TUAE"/>
    <property type="match status" value="1"/>
</dbReference>